<sequence>MKKKQSPKKSPKEHHISKAQKGNHEKLSVKRCVDPAVLALRKVSNTERPPTPYENENRASEQVLGPVFVPNKFMNGSQNYTQYARALPSASWPVNSSPAFCKVDGKTSNLSEIYGISKPEGTLASSLPAVDKKGPFRLSNEELRTTKRAPFLPKIDGNSKTKSASFHSVVLSDQGLRRSPQTSSEMIRLPPAKIHNGNITCKANNSPQLSTDEKITMKSSSSEDVGSSEIVPKPPSISKTKDKSTTRRKIKRRKAEDERSS</sequence>
<feature type="compositionally biased region" description="Basic residues" evidence="1">
    <location>
        <begin position="1"/>
        <end position="18"/>
    </location>
</feature>
<feature type="region of interest" description="Disordered" evidence="1">
    <location>
        <begin position="1"/>
        <end position="30"/>
    </location>
</feature>
<organism evidence="2 3">
    <name type="scientific">Pocillopora damicornis</name>
    <name type="common">Cauliflower coral</name>
    <name type="synonym">Millepora damicornis</name>
    <dbReference type="NCBI Taxonomy" id="46731"/>
    <lineage>
        <taxon>Eukaryota</taxon>
        <taxon>Metazoa</taxon>
        <taxon>Cnidaria</taxon>
        <taxon>Anthozoa</taxon>
        <taxon>Hexacorallia</taxon>
        <taxon>Scleractinia</taxon>
        <taxon>Astrocoeniina</taxon>
        <taxon>Pocilloporidae</taxon>
        <taxon>Pocillopora</taxon>
    </lineage>
</organism>
<dbReference type="AlphaFoldDB" id="A0A3M6UT89"/>
<reference evidence="2 3" key="1">
    <citation type="journal article" date="2018" name="Sci. Rep.">
        <title>Comparative analysis of the Pocillopora damicornis genome highlights role of immune system in coral evolution.</title>
        <authorList>
            <person name="Cunning R."/>
            <person name="Bay R.A."/>
            <person name="Gillette P."/>
            <person name="Baker A.C."/>
            <person name="Traylor-Knowles N."/>
        </authorList>
    </citation>
    <scope>NUCLEOTIDE SEQUENCE [LARGE SCALE GENOMIC DNA]</scope>
    <source>
        <strain evidence="2">RSMAS</strain>
        <tissue evidence="2">Whole animal</tissue>
    </source>
</reference>
<dbReference type="Proteomes" id="UP000275408">
    <property type="component" value="Unassembled WGS sequence"/>
</dbReference>
<comment type="caution">
    <text evidence="2">The sequence shown here is derived from an EMBL/GenBank/DDBJ whole genome shotgun (WGS) entry which is preliminary data.</text>
</comment>
<evidence type="ECO:0000313" key="3">
    <source>
        <dbReference type="Proteomes" id="UP000275408"/>
    </source>
</evidence>
<gene>
    <name evidence="2" type="ORF">pdam_00022713</name>
</gene>
<feature type="region of interest" description="Disordered" evidence="1">
    <location>
        <begin position="171"/>
        <end position="261"/>
    </location>
</feature>
<evidence type="ECO:0000256" key="1">
    <source>
        <dbReference type="SAM" id="MobiDB-lite"/>
    </source>
</evidence>
<keyword evidence="3" id="KW-1185">Reference proteome</keyword>
<evidence type="ECO:0000313" key="2">
    <source>
        <dbReference type="EMBL" id="RMX56892.1"/>
    </source>
</evidence>
<dbReference type="EMBL" id="RCHS01000779">
    <property type="protein sequence ID" value="RMX56892.1"/>
    <property type="molecule type" value="Genomic_DNA"/>
</dbReference>
<feature type="compositionally biased region" description="Polar residues" evidence="1">
    <location>
        <begin position="197"/>
        <end position="210"/>
    </location>
</feature>
<feature type="compositionally biased region" description="Low complexity" evidence="1">
    <location>
        <begin position="219"/>
        <end position="228"/>
    </location>
</feature>
<protein>
    <submittedName>
        <fullName evidence="2">Uncharacterized protein</fullName>
    </submittedName>
</protein>
<proteinExistence type="predicted"/>
<accession>A0A3M6UT89</accession>
<name>A0A3M6UT89_POCDA</name>